<proteinExistence type="predicted"/>
<dbReference type="Proteomes" id="UP000708208">
    <property type="component" value="Unassembled WGS sequence"/>
</dbReference>
<comment type="caution">
    <text evidence="2">The sequence shown here is derived from an EMBL/GenBank/DDBJ whole genome shotgun (WGS) entry which is preliminary data.</text>
</comment>
<reference evidence="2" key="1">
    <citation type="submission" date="2021-06" db="EMBL/GenBank/DDBJ databases">
        <authorList>
            <person name="Hodson N. C."/>
            <person name="Mongue J. A."/>
            <person name="Jaron S. K."/>
        </authorList>
    </citation>
    <scope>NUCLEOTIDE SEQUENCE</scope>
</reference>
<evidence type="ECO:0000256" key="1">
    <source>
        <dbReference type="SAM" id="MobiDB-lite"/>
    </source>
</evidence>
<keyword evidence="3" id="KW-1185">Reference proteome</keyword>
<dbReference type="AlphaFoldDB" id="A0A8J2K0E0"/>
<dbReference type="EMBL" id="CAJVCH010167604">
    <property type="protein sequence ID" value="CAG7728729.1"/>
    <property type="molecule type" value="Genomic_DNA"/>
</dbReference>
<feature type="region of interest" description="Disordered" evidence="1">
    <location>
        <begin position="156"/>
        <end position="189"/>
    </location>
</feature>
<evidence type="ECO:0000313" key="2">
    <source>
        <dbReference type="EMBL" id="CAG7728729.1"/>
    </source>
</evidence>
<accession>A0A8J2K0E0</accession>
<evidence type="ECO:0000313" key="3">
    <source>
        <dbReference type="Proteomes" id="UP000708208"/>
    </source>
</evidence>
<feature type="region of interest" description="Disordered" evidence="1">
    <location>
        <begin position="58"/>
        <end position="87"/>
    </location>
</feature>
<organism evidence="2 3">
    <name type="scientific">Allacma fusca</name>
    <dbReference type="NCBI Taxonomy" id="39272"/>
    <lineage>
        <taxon>Eukaryota</taxon>
        <taxon>Metazoa</taxon>
        <taxon>Ecdysozoa</taxon>
        <taxon>Arthropoda</taxon>
        <taxon>Hexapoda</taxon>
        <taxon>Collembola</taxon>
        <taxon>Symphypleona</taxon>
        <taxon>Sminthuridae</taxon>
        <taxon>Allacma</taxon>
    </lineage>
</organism>
<feature type="region of interest" description="Disordered" evidence="1">
    <location>
        <begin position="226"/>
        <end position="260"/>
    </location>
</feature>
<gene>
    <name evidence="2" type="ORF">AFUS01_LOCUS17490</name>
</gene>
<feature type="non-terminal residue" evidence="2">
    <location>
        <position position="1"/>
    </location>
</feature>
<feature type="compositionally biased region" description="Polar residues" evidence="1">
    <location>
        <begin position="238"/>
        <end position="260"/>
    </location>
</feature>
<feature type="compositionally biased region" description="Low complexity" evidence="1">
    <location>
        <begin position="58"/>
        <end position="83"/>
    </location>
</feature>
<name>A0A8J2K0E0_9HEXA</name>
<protein>
    <submittedName>
        <fullName evidence="2">Uncharacterized protein</fullName>
    </submittedName>
</protein>
<sequence>FSSLLAVEVELRNNDVVDIEILFPNKDNPLNTIPETEEQKEKSARLISFLDRLLNRNQGNSNSGGSSGTSNNNNNNNNRLGSNTDSTTRRSGLGSLIFVPDVSKGVDTILGGVASANLEQIISGSFIFTPSRVQNVANNVINRVFGGPSISTINNQNNNNNNNYNNNNSNRNVISSSSNNNVNKNPPNNVITGSLVDAVNQIRKNDSLINTNPLLRVTTTTASSGGWFSGLWGRQGESDGQGSNPGKKNSKTAANPGSGT</sequence>